<dbReference type="AlphaFoldDB" id="A0A8H4LVF7"/>
<name>A0A8H4LVF7_9HYPO</name>
<dbReference type="PANTHER" id="PTHR48070">
    <property type="entry name" value="ESTERASE OVCA2"/>
    <property type="match status" value="1"/>
</dbReference>
<dbReference type="Gene3D" id="3.40.50.1820">
    <property type="entry name" value="alpha/beta hydrolase"/>
    <property type="match status" value="1"/>
</dbReference>
<organism evidence="3 4">
    <name type="scientific">Ophiocordyceps sinensis</name>
    <dbReference type="NCBI Taxonomy" id="72228"/>
    <lineage>
        <taxon>Eukaryota</taxon>
        <taxon>Fungi</taxon>
        <taxon>Dikarya</taxon>
        <taxon>Ascomycota</taxon>
        <taxon>Pezizomycotina</taxon>
        <taxon>Sordariomycetes</taxon>
        <taxon>Hypocreomycetidae</taxon>
        <taxon>Hypocreales</taxon>
        <taxon>Ophiocordycipitaceae</taxon>
        <taxon>Ophiocordyceps</taxon>
    </lineage>
</organism>
<dbReference type="InterPro" id="IPR005645">
    <property type="entry name" value="FSH-like_dom"/>
</dbReference>
<evidence type="ECO:0000313" key="4">
    <source>
        <dbReference type="Proteomes" id="UP000557566"/>
    </source>
</evidence>
<dbReference type="GO" id="GO:0005634">
    <property type="term" value="C:nucleus"/>
    <property type="evidence" value="ECO:0007669"/>
    <property type="project" value="TreeGrafter"/>
</dbReference>
<gene>
    <name evidence="3" type="ORF">G6O67_006195</name>
</gene>
<dbReference type="GO" id="GO:0019748">
    <property type="term" value="P:secondary metabolic process"/>
    <property type="evidence" value="ECO:0007669"/>
    <property type="project" value="TreeGrafter"/>
</dbReference>
<accession>A0A8H4LVF7</accession>
<feature type="domain" description="Serine hydrolase" evidence="2">
    <location>
        <begin position="1"/>
        <end position="265"/>
    </location>
</feature>
<dbReference type="EMBL" id="JAAVMX010000007">
    <property type="protein sequence ID" value="KAF4506075.1"/>
    <property type="molecule type" value="Genomic_DNA"/>
</dbReference>
<dbReference type="GO" id="GO:0016787">
    <property type="term" value="F:hydrolase activity"/>
    <property type="evidence" value="ECO:0007669"/>
    <property type="project" value="UniProtKB-KW"/>
</dbReference>
<evidence type="ECO:0000256" key="1">
    <source>
        <dbReference type="ARBA" id="ARBA00022801"/>
    </source>
</evidence>
<dbReference type="OrthoDB" id="5818554at2759"/>
<dbReference type="InterPro" id="IPR029058">
    <property type="entry name" value="AB_hydrolase_fold"/>
</dbReference>
<sequence>MRILCIHGLAINSHVFQARTEKLRALLPEDYSYEWLDGRYHVKPLDIFYDYHSGPYLSHTDGLTTDEVHGALSRLQDYIRDNGPFDGVMGSCEGSWLAASLLLKHQMEDPTSPLPFQFAIFISGSLPLSWSSSIGHDYLGVLTCEDPLSTDPSLWQRKGRDAKLEMERLSEIQQRLKRDISPEGEIRLRKALDLVADPANSHLRPRAFHPDLHQDRLNLPTAHIWGREDFISGHAKQLLRLCNSAFAEVFEHKGGHDVPQSREDSTRMSEVIQKTIVRSQFAI</sequence>
<protein>
    <recommendedName>
        <fullName evidence="2">Serine hydrolase domain-containing protein</fullName>
    </recommendedName>
</protein>
<dbReference type="SUPFAM" id="SSF53474">
    <property type="entry name" value="alpha/beta-Hydrolases"/>
    <property type="match status" value="1"/>
</dbReference>
<proteinExistence type="predicted"/>
<dbReference type="Pfam" id="PF03959">
    <property type="entry name" value="FSH1"/>
    <property type="match status" value="1"/>
</dbReference>
<evidence type="ECO:0000313" key="3">
    <source>
        <dbReference type="EMBL" id="KAF4506075.1"/>
    </source>
</evidence>
<evidence type="ECO:0000259" key="2">
    <source>
        <dbReference type="Pfam" id="PF03959"/>
    </source>
</evidence>
<reference evidence="3 4" key="1">
    <citation type="journal article" date="2020" name="Genome Biol. Evol.">
        <title>A new high-quality draft genome assembly of the Chinese cordyceps Ophiocordyceps sinensis.</title>
        <authorList>
            <person name="Shu R."/>
            <person name="Zhang J."/>
            <person name="Meng Q."/>
            <person name="Zhang H."/>
            <person name="Zhou G."/>
            <person name="Li M."/>
            <person name="Wu P."/>
            <person name="Zhao Y."/>
            <person name="Chen C."/>
            <person name="Qin Q."/>
        </authorList>
    </citation>
    <scope>NUCLEOTIDE SEQUENCE [LARGE SCALE GENOMIC DNA]</scope>
    <source>
        <strain evidence="3 4">IOZ07</strain>
    </source>
</reference>
<dbReference type="Proteomes" id="UP000557566">
    <property type="component" value="Unassembled WGS sequence"/>
</dbReference>
<keyword evidence="1" id="KW-0378">Hydrolase</keyword>
<dbReference type="InterPro" id="IPR050593">
    <property type="entry name" value="LovG"/>
</dbReference>
<dbReference type="PANTHER" id="PTHR48070:SF7">
    <property type="entry name" value="SERINE HYDROLASE FSH DOMAIN-CONTAINING PROTEIN-RELATED"/>
    <property type="match status" value="1"/>
</dbReference>
<comment type="caution">
    <text evidence="3">The sequence shown here is derived from an EMBL/GenBank/DDBJ whole genome shotgun (WGS) entry which is preliminary data.</text>
</comment>
<dbReference type="GO" id="GO:0005737">
    <property type="term" value="C:cytoplasm"/>
    <property type="evidence" value="ECO:0007669"/>
    <property type="project" value="TreeGrafter"/>
</dbReference>
<keyword evidence="4" id="KW-1185">Reference proteome</keyword>